<sequence length="306" mass="33518">MNFFNQNRQYSTNKMALFPVIMLLLIPFMSLASEDKHKGEMVTMSDNMAMVSGISTVAVSAGQLNILATLFGDVTTDPASLSHIRARFDGVISDVTVNLGDKVKRGDPLATVESNESLKRYKVTSPFTGTIIARHANAGELSNGQILFSIASYDDVWAQLKIFPKQRAAIKSGQKVWLSNTDFTQESSISHIVPSSEGKPYTLAFVKLSNTDGNWPVGALLKARVSTETINTPLLIPKIAIQKYEGRTVVFVKKDNEYHPRTINFGRSDDINIEVLAGLEAAEIIVSQNSYLIKADLEKSGAGHVH</sequence>
<keyword evidence="1" id="KW-0813">Transport</keyword>
<feature type="domain" description="CzcB-like C-terminal circularly permuted SH3-like" evidence="3">
    <location>
        <begin position="236"/>
        <end position="294"/>
    </location>
</feature>
<gene>
    <name evidence="4" type="ORF">GARC_0169</name>
</gene>
<dbReference type="STRING" id="493475.GARC_0169"/>
<dbReference type="GO" id="GO:0015679">
    <property type="term" value="P:plasma membrane copper ion transport"/>
    <property type="evidence" value="ECO:0007669"/>
    <property type="project" value="TreeGrafter"/>
</dbReference>
<dbReference type="Pfam" id="PF25973">
    <property type="entry name" value="BSH_CzcB"/>
    <property type="match status" value="1"/>
</dbReference>
<dbReference type="InterPro" id="IPR058649">
    <property type="entry name" value="CzcB_C"/>
</dbReference>
<evidence type="ECO:0000256" key="1">
    <source>
        <dbReference type="ARBA" id="ARBA00022448"/>
    </source>
</evidence>
<dbReference type="SUPFAM" id="SSF51230">
    <property type="entry name" value="Single hybrid motif"/>
    <property type="match status" value="1"/>
</dbReference>
<keyword evidence="5" id="KW-1185">Reference proteome</keyword>
<organism evidence="4 5">
    <name type="scientific">Paraglaciecola arctica BSs20135</name>
    <dbReference type="NCBI Taxonomy" id="493475"/>
    <lineage>
        <taxon>Bacteria</taxon>
        <taxon>Pseudomonadati</taxon>
        <taxon>Pseudomonadota</taxon>
        <taxon>Gammaproteobacteria</taxon>
        <taxon>Alteromonadales</taxon>
        <taxon>Alteromonadaceae</taxon>
        <taxon>Paraglaciecola</taxon>
    </lineage>
</organism>
<protein>
    <submittedName>
        <fullName evidence="4">Biotin/lipoyl attachment</fullName>
    </submittedName>
</protein>
<feature type="domain" description="CzcB-like barrel-sandwich hybrid" evidence="2">
    <location>
        <begin position="82"/>
        <end position="150"/>
    </location>
</feature>
<dbReference type="EMBL" id="BAEO01000004">
    <property type="protein sequence ID" value="GAC17151.1"/>
    <property type="molecule type" value="Genomic_DNA"/>
</dbReference>
<evidence type="ECO:0000313" key="5">
    <source>
        <dbReference type="Proteomes" id="UP000006327"/>
    </source>
</evidence>
<reference evidence="4 5" key="1">
    <citation type="journal article" date="2017" name="Antonie Van Leeuwenhoek">
        <title>Rhizobium rhizosphaerae sp. nov., a novel species isolated from rice rhizosphere.</title>
        <authorList>
            <person name="Zhao J.J."/>
            <person name="Zhang J."/>
            <person name="Zhang R.J."/>
            <person name="Zhang C.W."/>
            <person name="Yin H.Q."/>
            <person name="Zhang X.X."/>
        </authorList>
    </citation>
    <scope>NUCLEOTIDE SEQUENCE [LARGE SCALE GENOMIC DNA]</scope>
    <source>
        <strain evidence="4 5">BSs20135</strain>
    </source>
</reference>
<dbReference type="eggNOG" id="COG0845">
    <property type="taxonomic scope" value="Bacteria"/>
</dbReference>
<name>K6XZR2_9ALTE</name>
<dbReference type="Proteomes" id="UP000006327">
    <property type="component" value="Unassembled WGS sequence"/>
</dbReference>
<dbReference type="PANTHER" id="PTHR30097">
    <property type="entry name" value="CATION EFFLUX SYSTEM PROTEIN CUSB"/>
    <property type="match status" value="1"/>
</dbReference>
<evidence type="ECO:0000259" key="3">
    <source>
        <dbReference type="Pfam" id="PF25975"/>
    </source>
</evidence>
<dbReference type="AlphaFoldDB" id="K6XZR2"/>
<dbReference type="InterPro" id="IPR051909">
    <property type="entry name" value="MFP_Cation_Efflux"/>
</dbReference>
<dbReference type="InterPro" id="IPR058647">
    <property type="entry name" value="BSH_CzcB-like"/>
</dbReference>
<dbReference type="RefSeq" id="WP_007615698.1">
    <property type="nucleotide sequence ID" value="NZ_BAEO01000004.1"/>
</dbReference>
<dbReference type="GO" id="GO:0030313">
    <property type="term" value="C:cell envelope"/>
    <property type="evidence" value="ECO:0007669"/>
    <property type="project" value="TreeGrafter"/>
</dbReference>
<accession>K6XZR2</accession>
<dbReference type="Gene3D" id="2.40.420.20">
    <property type="match status" value="1"/>
</dbReference>
<comment type="caution">
    <text evidence="4">The sequence shown here is derived from an EMBL/GenBank/DDBJ whole genome shotgun (WGS) entry which is preliminary data.</text>
</comment>
<proteinExistence type="predicted"/>
<dbReference type="Gene3D" id="2.40.50.100">
    <property type="match status" value="1"/>
</dbReference>
<evidence type="ECO:0000259" key="2">
    <source>
        <dbReference type="Pfam" id="PF25973"/>
    </source>
</evidence>
<dbReference type="Pfam" id="PF25975">
    <property type="entry name" value="CzcB_C"/>
    <property type="match status" value="1"/>
</dbReference>
<evidence type="ECO:0000313" key="4">
    <source>
        <dbReference type="EMBL" id="GAC17151.1"/>
    </source>
</evidence>
<dbReference type="PANTHER" id="PTHR30097:SF4">
    <property type="entry name" value="SLR6042 PROTEIN"/>
    <property type="match status" value="1"/>
</dbReference>
<dbReference type="GO" id="GO:0060003">
    <property type="term" value="P:copper ion export"/>
    <property type="evidence" value="ECO:0007669"/>
    <property type="project" value="TreeGrafter"/>
</dbReference>
<dbReference type="CDD" id="cd06850">
    <property type="entry name" value="biotinyl_domain"/>
    <property type="match status" value="1"/>
</dbReference>
<dbReference type="InterPro" id="IPR011053">
    <property type="entry name" value="Single_hybrid_motif"/>
</dbReference>